<evidence type="ECO:0000313" key="2">
    <source>
        <dbReference type="EMBL" id="ADP84451.1"/>
    </source>
</evidence>
<gene>
    <name evidence="2" type="ordered locus">FraEuI1c_6472</name>
</gene>
<dbReference type="Proteomes" id="UP000002484">
    <property type="component" value="Chromosome"/>
</dbReference>
<feature type="compositionally biased region" description="Low complexity" evidence="1">
    <location>
        <begin position="91"/>
        <end position="109"/>
    </location>
</feature>
<organism evidence="2 3">
    <name type="scientific">Pseudofrankia inefficax (strain DSM 45817 / CECT 9037 / DDB 130130 / EuI1c)</name>
    <name type="common">Frankia inefficax</name>
    <dbReference type="NCBI Taxonomy" id="298654"/>
    <lineage>
        <taxon>Bacteria</taxon>
        <taxon>Bacillati</taxon>
        <taxon>Actinomycetota</taxon>
        <taxon>Actinomycetes</taxon>
        <taxon>Frankiales</taxon>
        <taxon>Frankiaceae</taxon>
        <taxon>Pseudofrankia</taxon>
    </lineage>
</organism>
<feature type="region of interest" description="Disordered" evidence="1">
    <location>
        <begin position="1"/>
        <end position="33"/>
    </location>
</feature>
<evidence type="ECO:0000256" key="1">
    <source>
        <dbReference type="SAM" id="MobiDB-lite"/>
    </source>
</evidence>
<dbReference type="HOGENOM" id="CLU_1114536_0_0_11"/>
<name>E3J787_PSEI1</name>
<feature type="region of interest" description="Disordered" evidence="1">
    <location>
        <begin position="156"/>
        <end position="199"/>
    </location>
</feature>
<dbReference type="KEGG" id="fri:FraEuI1c_6472"/>
<feature type="compositionally biased region" description="Basic and acidic residues" evidence="1">
    <location>
        <begin position="81"/>
        <end position="90"/>
    </location>
</feature>
<reference evidence="2 3" key="1">
    <citation type="submission" date="2010-10" db="EMBL/GenBank/DDBJ databases">
        <title>Complete sequence of Frankia sp. EuI1c.</title>
        <authorList>
            <consortium name="US DOE Joint Genome Institute"/>
            <person name="Lucas S."/>
            <person name="Copeland A."/>
            <person name="Lapidus A."/>
            <person name="Cheng J.-F."/>
            <person name="Bruce D."/>
            <person name="Goodwin L."/>
            <person name="Pitluck S."/>
            <person name="Chertkov O."/>
            <person name="Detter J.C."/>
            <person name="Han C."/>
            <person name="Tapia R."/>
            <person name="Land M."/>
            <person name="Hauser L."/>
            <person name="Jeffries C."/>
            <person name="Kyrpides N."/>
            <person name="Ivanova N."/>
            <person name="Mikhailova N."/>
            <person name="Beauchemin N."/>
            <person name="Sen A."/>
            <person name="Sur S.A."/>
            <person name="Gtari M."/>
            <person name="Wall L."/>
            <person name="Tisa L."/>
            <person name="Woyke T."/>
        </authorList>
    </citation>
    <scope>NUCLEOTIDE SEQUENCE [LARGE SCALE GENOMIC DNA]</scope>
    <source>
        <strain evidence="3">DSM 45817 / CECT 9037 / EuI1c</strain>
    </source>
</reference>
<keyword evidence="3" id="KW-1185">Reference proteome</keyword>
<protein>
    <submittedName>
        <fullName evidence="2">PE-PGRS family protein</fullName>
    </submittedName>
</protein>
<dbReference type="AlphaFoldDB" id="E3J787"/>
<sequence>MGGGVGAERRPLQMDQMDGVVSRGRRRRRRGSNAGLVVNNLHCAHVPSTRSRCTAGVPLARVHSPNAAGNPGSPRPSGRHRGSDSRREFSGRSGRAGAAPAGDRVARGPAVDRSSGGIAPFCRRYLAVPFMARRGPVAHLSGCISRGTDSARWIASRRRRRVRESGSGSGSRSGSVTSQRFGTFGRVRGGGVVPGRGRSRRSCGRCRGRAFRFVNAVVRGPRGSLIRCPQTRCVVAAADGQGAPVRGER</sequence>
<dbReference type="InParanoid" id="E3J787"/>
<feature type="region of interest" description="Disordered" evidence="1">
    <location>
        <begin position="61"/>
        <end position="114"/>
    </location>
</feature>
<accession>E3J787</accession>
<dbReference type="EMBL" id="CP002299">
    <property type="protein sequence ID" value="ADP84451.1"/>
    <property type="molecule type" value="Genomic_DNA"/>
</dbReference>
<proteinExistence type="predicted"/>
<dbReference type="STRING" id="298654.FraEuI1c_6472"/>
<feature type="compositionally biased region" description="Low complexity" evidence="1">
    <location>
        <begin position="170"/>
        <end position="186"/>
    </location>
</feature>
<evidence type="ECO:0000313" key="3">
    <source>
        <dbReference type="Proteomes" id="UP000002484"/>
    </source>
</evidence>